<dbReference type="EMBL" id="JAGGKT010000002">
    <property type="protein sequence ID" value="MBP1931323.1"/>
    <property type="molecule type" value="Genomic_DNA"/>
</dbReference>
<reference evidence="9 10" key="1">
    <citation type="submission" date="2021-03" db="EMBL/GenBank/DDBJ databases">
        <title>Genomic Encyclopedia of Type Strains, Phase IV (KMG-IV): sequencing the most valuable type-strain genomes for metagenomic binning, comparative biology and taxonomic classification.</title>
        <authorList>
            <person name="Goeker M."/>
        </authorList>
    </citation>
    <scope>NUCLEOTIDE SEQUENCE [LARGE SCALE GENOMIC DNA]</scope>
    <source>
        <strain evidence="9 10">DSM 24738</strain>
    </source>
</reference>
<feature type="transmembrane region" description="Helical" evidence="7">
    <location>
        <begin position="28"/>
        <end position="51"/>
    </location>
</feature>
<feature type="transmembrane region" description="Helical" evidence="7">
    <location>
        <begin position="126"/>
        <end position="146"/>
    </location>
</feature>
<dbReference type="RefSeq" id="WP_209809392.1">
    <property type="nucleotide sequence ID" value="NZ_JAGGKT010000002.1"/>
</dbReference>
<name>A0ABS4GM25_9BACL</name>
<evidence type="ECO:0000256" key="7">
    <source>
        <dbReference type="RuleBase" id="RU363032"/>
    </source>
</evidence>
<keyword evidence="9" id="KW-0762">Sugar transport</keyword>
<comment type="similarity">
    <text evidence="7">Belongs to the binding-protein-dependent transport system permease family.</text>
</comment>
<feature type="transmembrane region" description="Helical" evidence="7">
    <location>
        <begin position="235"/>
        <end position="254"/>
    </location>
</feature>
<comment type="caution">
    <text evidence="9">The sequence shown here is derived from an EMBL/GenBank/DDBJ whole genome shotgun (WGS) entry which is preliminary data.</text>
</comment>
<dbReference type="Proteomes" id="UP001519343">
    <property type="component" value="Unassembled WGS sequence"/>
</dbReference>
<gene>
    <name evidence="9" type="ORF">J2Z37_001320</name>
</gene>
<dbReference type="Gene3D" id="1.10.3720.10">
    <property type="entry name" value="MetI-like"/>
    <property type="match status" value="1"/>
</dbReference>
<evidence type="ECO:0000259" key="8">
    <source>
        <dbReference type="PROSITE" id="PS50928"/>
    </source>
</evidence>
<feature type="transmembrane region" description="Helical" evidence="7">
    <location>
        <begin position="93"/>
        <end position="114"/>
    </location>
</feature>
<dbReference type="InterPro" id="IPR000515">
    <property type="entry name" value="MetI-like"/>
</dbReference>
<feature type="transmembrane region" description="Helical" evidence="7">
    <location>
        <begin position="176"/>
        <end position="198"/>
    </location>
</feature>
<dbReference type="CDD" id="cd06261">
    <property type="entry name" value="TM_PBP2"/>
    <property type="match status" value="1"/>
</dbReference>
<dbReference type="PANTHER" id="PTHR30193:SF37">
    <property type="entry name" value="INNER MEMBRANE ABC TRANSPORTER PERMEASE PROTEIN YCJO"/>
    <property type="match status" value="1"/>
</dbReference>
<dbReference type="PROSITE" id="PS50928">
    <property type="entry name" value="ABC_TM1"/>
    <property type="match status" value="1"/>
</dbReference>
<protein>
    <submittedName>
        <fullName evidence="9">Multiple sugar transport system permease protein</fullName>
    </submittedName>
</protein>
<accession>A0ABS4GM25</accession>
<keyword evidence="5 7" id="KW-1133">Transmembrane helix</keyword>
<dbReference type="InterPro" id="IPR035906">
    <property type="entry name" value="MetI-like_sf"/>
</dbReference>
<keyword evidence="3" id="KW-1003">Cell membrane</keyword>
<evidence type="ECO:0000256" key="1">
    <source>
        <dbReference type="ARBA" id="ARBA00004651"/>
    </source>
</evidence>
<sequence>MNLEKIEAGTKLALTNKKKVPKQRKSQLIVPYLWLLPSLILIVVVIIFPIYELFSISFSKISLSGLKKGFIGWGNFSNVLNDPTFPLVLKNTLVWTVGVVGISTLLSLGIASLLNQEFPGRRLVRSALIIPWAVSLIITSVIWKYILDYNYGVFNLILMKLHIIDENIYWLADPSISFPVMIGVGIFVTIPFTSFVILSGLQAIPADLYESASVDGANRWSKFVHITLPLLRQPLTISTVLNTIYVFNSFPIIWSMTKGDPVNQTDTIITYLYKLAFMSQKMGEAAAVSVISFLLLLVFSILYVTIALRREQ</sequence>
<keyword evidence="4 7" id="KW-0812">Transmembrane</keyword>
<dbReference type="PANTHER" id="PTHR30193">
    <property type="entry name" value="ABC TRANSPORTER PERMEASE PROTEIN"/>
    <property type="match status" value="1"/>
</dbReference>
<evidence type="ECO:0000256" key="4">
    <source>
        <dbReference type="ARBA" id="ARBA00022692"/>
    </source>
</evidence>
<keyword evidence="10" id="KW-1185">Reference proteome</keyword>
<evidence type="ECO:0000256" key="6">
    <source>
        <dbReference type="ARBA" id="ARBA00023136"/>
    </source>
</evidence>
<feature type="domain" description="ABC transmembrane type-1" evidence="8">
    <location>
        <begin position="89"/>
        <end position="303"/>
    </location>
</feature>
<keyword evidence="2 7" id="KW-0813">Transport</keyword>
<dbReference type="InterPro" id="IPR051393">
    <property type="entry name" value="ABC_transporter_permease"/>
</dbReference>
<evidence type="ECO:0000256" key="5">
    <source>
        <dbReference type="ARBA" id="ARBA00022989"/>
    </source>
</evidence>
<feature type="transmembrane region" description="Helical" evidence="7">
    <location>
        <begin position="285"/>
        <end position="308"/>
    </location>
</feature>
<proteinExistence type="inferred from homology"/>
<dbReference type="SUPFAM" id="SSF161098">
    <property type="entry name" value="MetI-like"/>
    <property type="match status" value="1"/>
</dbReference>
<organism evidence="9 10">
    <name type="scientific">Ammoniphilus resinae</name>
    <dbReference type="NCBI Taxonomy" id="861532"/>
    <lineage>
        <taxon>Bacteria</taxon>
        <taxon>Bacillati</taxon>
        <taxon>Bacillota</taxon>
        <taxon>Bacilli</taxon>
        <taxon>Bacillales</taxon>
        <taxon>Paenibacillaceae</taxon>
        <taxon>Aneurinibacillus group</taxon>
        <taxon>Ammoniphilus</taxon>
    </lineage>
</organism>
<evidence type="ECO:0000256" key="2">
    <source>
        <dbReference type="ARBA" id="ARBA00022448"/>
    </source>
</evidence>
<evidence type="ECO:0000256" key="3">
    <source>
        <dbReference type="ARBA" id="ARBA00022475"/>
    </source>
</evidence>
<evidence type="ECO:0000313" key="10">
    <source>
        <dbReference type="Proteomes" id="UP001519343"/>
    </source>
</evidence>
<comment type="subcellular location">
    <subcellularLocation>
        <location evidence="1 7">Cell membrane</location>
        <topology evidence="1 7">Multi-pass membrane protein</topology>
    </subcellularLocation>
</comment>
<evidence type="ECO:0000313" key="9">
    <source>
        <dbReference type="EMBL" id="MBP1931323.1"/>
    </source>
</evidence>
<keyword evidence="6 7" id="KW-0472">Membrane</keyword>
<dbReference type="Pfam" id="PF00528">
    <property type="entry name" value="BPD_transp_1"/>
    <property type="match status" value="1"/>
</dbReference>